<evidence type="ECO:0000313" key="8">
    <source>
        <dbReference type="Proteomes" id="UP001212841"/>
    </source>
</evidence>
<dbReference type="GO" id="GO:0006357">
    <property type="term" value="P:regulation of transcription by RNA polymerase II"/>
    <property type="evidence" value="ECO:0007669"/>
    <property type="project" value="UniProtKB-ARBA"/>
</dbReference>
<evidence type="ECO:0000256" key="5">
    <source>
        <dbReference type="ARBA" id="ARBA00023242"/>
    </source>
</evidence>
<evidence type="ECO:0000256" key="6">
    <source>
        <dbReference type="ARBA" id="ARBA00061274"/>
    </source>
</evidence>
<dbReference type="Proteomes" id="UP001212841">
    <property type="component" value="Unassembled WGS sequence"/>
</dbReference>
<dbReference type="SUPFAM" id="SSF47113">
    <property type="entry name" value="Histone-fold"/>
    <property type="match status" value="2"/>
</dbReference>
<organism evidence="7 8">
    <name type="scientific">Rhizophlyctis rosea</name>
    <dbReference type="NCBI Taxonomy" id="64517"/>
    <lineage>
        <taxon>Eukaryota</taxon>
        <taxon>Fungi</taxon>
        <taxon>Fungi incertae sedis</taxon>
        <taxon>Chytridiomycota</taxon>
        <taxon>Chytridiomycota incertae sedis</taxon>
        <taxon>Chytridiomycetes</taxon>
        <taxon>Rhizophlyctidales</taxon>
        <taxon>Rhizophlyctidaceae</taxon>
        <taxon>Rhizophlyctis</taxon>
    </lineage>
</organism>
<dbReference type="AlphaFoldDB" id="A0AAD5X1Q3"/>
<gene>
    <name evidence="7" type="primary">SPT3</name>
    <name evidence="7" type="ORF">HK097_007272</name>
</gene>
<dbReference type="Pfam" id="PF02269">
    <property type="entry name" value="TFIID-18kDa"/>
    <property type="match status" value="1"/>
</dbReference>
<keyword evidence="3" id="KW-0010">Activator</keyword>
<dbReference type="GO" id="GO:0000124">
    <property type="term" value="C:SAGA complex"/>
    <property type="evidence" value="ECO:0007669"/>
    <property type="project" value="TreeGrafter"/>
</dbReference>
<evidence type="ECO:0000256" key="1">
    <source>
        <dbReference type="ARBA" id="ARBA00004123"/>
    </source>
</evidence>
<evidence type="ECO:0000256" key="3">
    <source>
        <dbReference type="ARBA" id="ARBA00023159"/>
    </source>
</evidence>
<dbReference type="EMBL" id="JADGJD010000366">
    <property type="protein sequence ID" value="KAJ3051706.1"/>
    <property type="molecule type" value="Genomic_DNA"/>
</dbReference>
<evidence type="ECO:0000256" key="4">
    <source>
        <dbReference type="ARBA" id="ARBA00023163"/>
    </source>
</evidence>
<dbReference type="GO" id="GO:0006366">
    <property type="term" value="P:transcription by RNA polymerase II"/>
    <property type="evidence" value="ECO:0007669"/>
    <property type="project" value="InterPro"/>
</dbReference>
<comment type="subcellular location">
    <subcellularLocation>
        <location evidence="1">Nucleus</location>
    </subcellularLocation>
</comment>
<name>A0AAD5X1Q3_9FUNG</name>
<dbReference type="InterPro" id="IPR009072">
    <property type="entry name" value="Histone-fold"/>
</dbReference>
<keyword evidence="2" id="KW-0805">Transcription regulation</keyword>
<dbReference type="Gene3D" id="1.10.20.10">
    <property type="entry name" value="Histone, subunit A"/>
    <property type="match status" value="1"/>
</dbReference>
<dbReference type="PANTHER" id="PTHR11380:SF16">
    <property type="entry name" value="TRANSCRIPTION INITIATION PROTEIN SPT3 HOMOLOG"/>
    <property type="match status" value="1"/>
</dbReference>
<dbReference type="InterPro" id="IPR003195">
    <property type="entry name" value="TFIID_TAF13"/>
</dbReference>
<dbReference type="GO" id="GO:0046982">
    <property type="term" value="F:protein heterodimerization activity"/>
    <property type="evidence" value="ECO:0007669"/>
    <property type="project" value="InterPro"/>
</dbReference>
<dbReference type="FunFam" id="1.10.20.10:FF:000023">
    <property type="entry name" value="transcription initiation protein SPT3 homolog"/>
    <property type="match status" value="1"/>
</dbReference>
<protein>
    <submittedName>
        <fullName evidence="7">Transcription initiation protein spt3</fullName>
    </submittedName>
</protein>
<reference evidence="7" key="1">
    <citation type="submission" date="2020-05" db="EMBL/GenBank/DDBJ databases">
        <title>Phylogenomic resolution of chytrid fungi.</title>
        <authorList>
            <person name="Stajich J.E."/>
            <person name="Amses K."/>
            <person name="Simmons R."/>
            <person name="Seto K."/>
            <person name="Myers J."/>
            <person name="Bonds A."/>
            <person name="Quandt C.A."/>
            <person name="Barry K."/>
            <person name="Liu P."/>
            <person name="Grigoriev I."/>
            <person name="Longcore J.E."/>
            <person name="James T.Y."/>
        </authorList>
    </citation>
    <scope>NUCLEOTIDE SEQUENCE</scope>
    <source>
        <strain evidence="7">JEL0318</strain>
    </source>
</reference>
<keyword evidence="5" id="KW-0539">Nucleus</keyword>
<evidence type="ECO:0000256" key="2">
    <source>
        <dbReference type="ARBA" id="ARBA00023015"/>
    </source>
</evidence>
<dbReference type="GO" id="GO:0003712">
    <property type="term" value="F:transcription coregulator activity"/>
    <property type="evidence" value="ECO:0007669"/>
    <property type="project" value="TreeGrafter"/>
</dbReference>
<accession>A0AAD5X1Q3</accession>
<comment type="similarity">
    <text evidence="6">Belongs to the SPT3 family.</text>
</comment>
<dbReference type="PANTHER" id="PTHR11380">
    <property type="entry name" value="TRANSCRIPTION INITIATION FACTOR TFIID/SUPT3-RELATED"/>
    <property type="match status" value="1"/>
</dbReference>
<dbReference type="CDD" id="cd22926">
    <property type="entry name" value="HFD_SPT3"/>
    <property type="match status" value="1"/>
</dbReference>
<dbReference type="GO" id="GO:0005634">
    <property type="term" value="C:nucleus"/>
    <property type="evidence" value="ECO:0007669"/>
    <property type="project" value="UniProtKB-SubCell"/>
</dbReference>
<sequence>MYQSEIQQMMFVFGEVAEPLEETTLLVEEIVRTQMIEIIIQSVAQAAKRGSRYLSAEDVIFLIRHDRLKVNRMRSYLSWKDMRKSAKERTDGPLEAEEILDDQGAGVEKAAKGNKKAKVKFSWDVLNSYSSILEDDDEDDVDEEDMQAYEDQVARLRMADEVTRTMTKDEYIYYSECRQASFTYKKAKRFRNWCMMAVYYDNKPPADVMDILGFLGYEMVSKLTETALHVKKEQDLMDKRTKAQEEQGGNAILQNMDHLFSKPSHGQTPVEPRHIHEAFRRLQSNTPPMSNFRGGLVRTGLSLI</sequence>
<evidence type="ECO:0000313" key="7">
    <source>
        <dbReference type="EMBL" id="KAJ3051706.1"/>
    </source>
</evidence>
<comment type="caution">
    <text evidence="7">The sequence shown here is derived from an EMBL/GenBank/DDBJ whole genome shotgun (WGS) entry which is preliminary data.</text>
</comment>
<keyword evidence="8" id="KW-1185">Reference proteome</keyword>
<proteinExistence type="inferred from homology"/>
<keyword evidence="4" id="KW-0804">Transcription</keyword>